<comment type="catalytic activity">
    <reaction evidence="8">
        <text>apo-[ACP] + acetyl-CoA = acetyl-[ACP] + adenosine 3',5'-bisphosphate + H(+)</text>
        <dbReference type="Rhea" id="RHEA:46564"/>
        <dbReference type="Rhea" id="RHEA-COMP:9621"/>
        <dbReference type="Rhea" id="RHEA-COMP:9690"/>
        <dbReference type="ChEBI" id="CHEBI:15378"/>
        <dbReference type="ChEBI" id="CHEBI:29999"/>
        <dbReference type="ChEBI" id="CHEBI:57288"/>
        <dbReference type="ChEBI" id="CHEBI:58343"/>
        <dbReference type="ChEBI" id="CHEBI:78446"/>
    </reaction>
    <physiologicalReaction direction="left-to-right" evidence="8">
        <dbReference type="Rhea" id="RHEA:46565"/>
    </physiologicalReaction>
</comment>
<keyword evidence="15" id="KW-1185">Reference proteome</keyword>
<dbReference type="EMBL" id="CAJOBC010000041">
    <property type="protein sequence ID" value="CAF3524363.1"/>
    <property type="molecule type" value="Genomic_DNA"/>
</dbReference>
<evidence type="ECO:0000259" key="10">
    <source>
        <dbReference type="Pfam" id="PF22624"/>
    </source>
</evidence>
<dbReference type="GO" id="GO:0019878">
    <property type="term" value="P:lysine biosynthetic process via aminoadipic acid"/>
    <property type="evidence" value="ECO:0007669"/>
    <property type="project" value="TreeGrafter"/>
</dbReference>
<accession>A0A813NWK8</accession>
<dbReference type="InterPro" id="IPR037143">
    <property type="entry name" value="4-PPantetheinyl_Trfase_dom_sf"/>
</dbReference>
<keyword evidence="4" id="KW-0808">Transferase</keyword>
<dbReference type="Proteomes" id="UP000681722">
    <property type="component" value="Unassembled WGS sequence"/>
</dbReference>
<dbReference type="EMBL" id="CAJNOQ010000041">
    <property type="protein sequence ID" value="CAF0745628.1"/>
    <property type="molecule type" value="Genomic_DNA"/>
</dbReference>
<proteinExistence type="inferred from homology"/>
<evidence type="ECO:0000259" key="9">
    <source>
        <dbReference type="Pfam" id="PF01648"/>
    </source>
</evidence>
<evidence type="ECO:0000256" key="4">
    <source>
        <dbReference type="ARBA" id="ARBA00022679"/>
    </source>
</evidence>
<dbReference type="EMBL" id="CAJOBA010000240">
    <property type="protein sequence ID" value="CAF3516329.1"/>
    <property type="molecule type" value="Genomic_DNA"/>
</dbReference>
<dbReference type="PANTHER" id="PTHR12215">
    <property type="entry name" value="PHOSPHOPANTETHEINE TRANSFERASE"/>
    <property type="match status" value="1"/>
</dbReference>
<dbReference type="InterPro" id="IPR050559">
    <property type="entry name" value="P-Pant_transferase_sf"/>
</dbReference>
<dbReference type="AlphaFoldDB" id="A0A813NWK8"/>
<dbReference type="EC" id="2.7.8.7" evidence="2"/>
<organism evidence="12 15">
    <name type="scientific">Didymodactylos carnosus</name>
    <dbReference type="NCBI Taxonomy" id="1234261"/>
    <lineage>
        <taxon>Eukaryota</taxon>
        <taxon>Metazoa</taxon>
        <taxon>Spiralia</taxon>
        <taxon>Gnathifera</taxon>
        <taxon>Rotifera</taxon>
        <taxon>Eurotatoria</taxon>
        <taxon>Bdelloidea</taxon>
        <taxon>Philodinida</taxon>
        <taxon>Philodinidae</taxon>
        <taxon>Didymodactylos</taxon>
    </lineage>
</organism>
<dbReference type="Pfam" id="PF22624">
    <property type="entry name" value="AASDHPPT_N"/>
    <property type="match status" value="1"/>
</dbReference>
<dbReference type="GO" id="GO:0000287">
    <property type="term" value="F:magnesium ion binding"/>
    <property type="evidence" value="ECO:0007669"/>
    <property type="project" value="InterPro"/>
</dbReference>
<evidence type="ECO:0000313" key="12">
    <source>
        <dbReference type="EMBL" id="CAF0745628.1"/>
    </source>
</evidence>
<dbReference type="PANTHER" id="PTHR12215:SF10">
    <property type="entry name" value="L-AMINOADIPATE-SEMIALDEHYDE DEHYDROGENASE-PHOSPHOPANTETHEINYL TRANSFERASE"/>
    <property type="match status" value="1"/>
</dbReference>
<feature type="domain" description="4'-phosphopantetheinyl transferase" evidence="9">
    <location>
        <begin position="125"/>
        <end position="208"/>
    </location>
</feature>
<evidence type="ECO:0000256" key="3">
    <source>
        <dbReference type="ARBA" id="ARBA00016301"/>
    </source>
</evidence>
<evidence type="ECO:0000256" key="2">
    <source>
        <dbReference type="ARBA" id="ARBA00013172"/>
    </source>
</evidence>
<dbReference type="Proteomes" id="UP000663829">
    <property type="component" value="Unassembled WGS sequence"/>
</dbReference>
<dbReference type="Proteomes" id="UP000682733">
    <property type="component" value="Unassembled WGS sequence"/>
</dbReference>
<evidence type="ECO:0000256" key="7">
    <source>
        <dbReference type="ARBA" id="ARBA00048641"/>
    </source>
</evidence>
<protein>
    <recommendedName>
        <fullName evidence="3">L-aminoadipate-semialdehyde dehydrogenase-phosphopantetheinyl transferase</fullName>
        <ecNumber evidence="2">2.7.8.7</ecNumber>
    </recommendedName>
    <alternativeName>
        <fullName evidence="5">4'-phosphopantetheinyl transferase</fullName>
    </alternativeName>
    <alternativeName>
        <fullName evidence="6">Alpha-aminoadipic semialdehyde dehydrogenase-phosphopantetheinyl transferase</fullName>
    </alternativeName>
</protein>
<evidence type="ECO:0000313" key="13">
    <source>
        <dbReference type="EMBL" id="CAF3516329.1"/>
    </source>
</evidence>
<evidence type="ECO:0000256" key="5">
    <source>
        <dbReference type="ARBA" id="ARBA00030484"/>
    </source>
</evidence>
<feature type="domain" description="4'-phosphopantetheinyl transferase N-terminal" evidence="10">
    <location>
        <begin position="11"/>
        <end position="102"/>
    </location>
</feature>
<dbReference type="InterPro" id="IPR055066">
    <property type="entry name" value="AASDHPPT_N"/>
</dbReference>
<comment type="caution">
    <text evidence="12">The sequence shown here is derived from an EMBL/GenBank/DDBJ whole genome shotgun (WGS) entry which is preliminary data.</text>
</comment>
<sequence>MFRFYINCHLWRPTIDEWLCSVRCVPNSEIQRIDRFVFQRDAKFALAGQLLIRYVLSKAYKRQRYPFTIERSGKGRPYIKELNGEFDFNLSHHGQLVAIGATFDGHIGCDTIEYSSSPAITTENRSAEYRTRLFQKKFTENEQKFILNDQNEHVRRKTFHRLWCLKESYVKMFGQGIGFELLRLDFNVKSLFNESDRNQILSDTIVSIDNKPSTHNVRFDEQIIYFNNNQQQIITLCLTPTNPIEKFVELNMSDVIKTCIPVRDTTDKQLWDSYMKKRTS</sequence>
<dbReference type="OrthoDB" id="26719at2759"/>
<evidence type="ECO:0000256" key="1">
    <source>
        <dbReference type="ARBA" id="ARBA00006195"/>
    </source>
</evidence>
<evidence type="ECO:0000313" key="11">
    <source>
        <dbReference type="EMBL" id="CAF0739161.1"/>
    </source>
</evidence>
<evidence type="ECO:0000256" key="8">
    <source>
        <dbReference type="ARBA" id="ARBA00048794"/>
    </source>
</evidence>
<reference evidence="12" key="1">
    <citation type="submission" date="2021-02" db="EMBL/GenBank/DDBJ databases">
        <authorList>
            <person name="Nowell W R."/>
        </authorList>
    </citation>
    <scope>NUCLEOTIDE SEQUENCE</scope>
</reference>
<dbReference type="EMBL" id="CAJNOK010000240">
    <property type="protein sequence ID" value="CAF0739161.1"/>
    <property type="molecule type" value="Genomic_DNA"/>
</dbReference>
<dbReference type="Proteomes" id="UP000677228">
    <property type="component" value="Unassembled WGS sequence"/>
</dbReference>
<dbReference type="GO" id="GO:0008897">
    <property type="term" value="F:holo-[acyl-carrier-protein] synthase activity"/>
    <property type="evidence" value="ECO:0007669"/>
    <property type="project" value="UniProtKB-EC"/>
</dbReference>
<dbReference type="InterPro" id="IPR008278">
    <property type="entry name" value="4-PPantetheinyl_Trfase_dom"/>
</dbReference>
<comment type="catalytic activity">
    <reaction evidence="7">
        <text>apo-[ACP] + CoA = holo-[ACP] + adenosine 3',5'-bisphosphate + H(+)</text>
        <dbReference type="Rhea" id="RHEA:12068"/>
        <dbReference type="Rhea" id="RHEA-COMP:9685"/>
        <dbReference type="Rhea" id="RHEA-COMP:9690"/>
        <dbReference type="ChEBI" id="CHEBI:15378"/>
        <dbReference type="ChEBI" id="CHEBI:29999"/>
        <dbReference type="ChEBI" id="CHEBI:57287"/>
        <dbReference type="ChEBI" id="CHEBI:58343"/>
        <dbReference type="ChEBI" id="CHEBI:64479"/>
        <dbReference type="EC" id="2.7.8.7"/>
    </reaction>
    <physiologicalReaction direction="left-to-right" evidence="7">
        <dbReference type="Rhea" id="RHEA:12069"/>
    </physiologicalReaction>
</comment>
<dbReference type="Gene3D" id="3.90.470.20">
    <property type="entry name" value="4'-phosphopantetheinyl transferase domain"/>
    <property type="match status" value="2"/>
</dbReference>
<evidence type="ECO:0000256" key="6">
    <source>
        <dbReference type="ARBA" id="ARBA00033443"/>
    </source>
</evidence>
<dbReference type="SUPFAM" id="SSF56214">
    <property type="entry name" value="4'-phosphopantetheinyl transferase"/>
    <property type="match status" value="2"/>
</dbReference>
<comment type="similarity">
    <text evidence="1">Belongs to the P-Pant transferase superfamily. AcpS family.</text>
</comment>
<name>A0A813NWK8_9BILA</name>
<dbReference type="Pfam" id="PF01648">
    <property type="entry name" value="ACPS"/>
    <property type="match status" value="1"/>
</dbReference>
<dbReference type="GO" id="GO:0005829">
    <property type="term" value="C:cytosol"/>
    <property type="evidence" value="ECO:0007669"/>
    <property type="project" value="TreeGrafter"/>
</dbReference>
<evidence type="ECO:0000313" key="15">
    <source>
        <dbReference type="Proteomes" id="UP000663829"/>
    </source>
</evidence>
<gene>
    <name evidence="12" type="ORF">GPM918_LOCUS520</name>
    <name evidence="11" type="ORF">OVA965_LOCUS1330</name>
    <name evidence="14" type="ORF">SRO942_LOCUS521</name>
    <name evidence="13" type="ORF">TMI583_LOCUS1331</name>
</gene>
<evidence type="ECO:0000313" key="14">
    <source>
        <dbReference type="EMBL" id="CAF3524363.1"/>
    </source>
</evidence>